<dbReference type="EMBL" id="CP003382">
    <property type="protein sequence ID" value="AFZ66927.1"/>
    <property type="molecule type" value="Genomic_DNA"/>
</dbReference>
<keyword evidence="2" id="KW-1185">Reference proteome</keyword>
<gene>
    <name evidence="1" type="ordered locus">Deipe_1382</name>
</gene>
<dbReference type="HOGENOM" id="CLU_2355098_0_0_0"/>
<dbReference type="Proteomes" id="UP000010467">
    <property type="component" value="Chromosome"/>
</dbReference>
<proteinExistence type="predicted"/>
<accession>L0A161</accession>
<evidence type="ECO:0000313" key="1">
    <source>
        <dbReference type="EMBL" id="AFZ66927.1"/>
    </source>
</evidence>
<dbReference type="PATRIC" id="fig|937777.3.peg.1385"/>
<evidence type="ECO:0000313" key="2">
    <source>
        <dbReference type="Proteomes" id="UP000010467"/>
    </source>
</evidence>
<reference evidence="2" key="1">
    <citation type="submission" date="2012-03" db="EMBL/GenBank/DDBJ databases">
        <title>Complete sequence of chromosome of Deinococcus peraridilitoris DSM 19664.</title>
        <authorList>
            <person name="Lucas S."/>
            <person name="Copeland A."/>
            <person name="Lapidus A."/>
            <person name="Glavina del Rio T."/>
            <person name="Dalin E."/>
            <person name="Tice H."/>
            <person name="Bruce D."/>
            <person name="Goodwin L."/>
            <person name="Pitluck S."/>
            <person name="Peters L."/>
            <person name="Mikhailova N."/>
            <person name="Lu M."/>
            <person name="Kyrpides N."/>
            <person name="Mavromatis K."/>
            <person name="Ivanova N."/>
            <person name="Brettin T."/>
            <person name="Detter J.C."/>
            <person name="Han C."/>
            <person name="Larimer F."/>
            <person name="Land M."/>
            <person name="Hauser L."/>
            <person name="Markowitz V."/>
            <person name="Cheng J.-F."/>
            <person name="Hugenholtz P."/>
            <person name="Woyke T."/>
            <person name="Wu D."/>
            <person name="Pukall R."/>
            <person name="Steenblock K."/>
            <person name="Brambilla E."/>
            <person name="Klenk H.-P."/>
            <person name="Eisen J.A."/>
        </authorList>
    </citation>
    <scope>NUCLEOTIDE SEQUENCE [LARGE SCALE GENOMIC DNA]</scope>
    <source>
        <strain evidence="2">DSM 19664 / LMG 22246 / CIP 109416 / KR-200</strain>
    </source>
</reference>
<dbReference type="OrthoDB" id="9923070at2"/>
<dbReference type="KEGG" id="dpd:Deipe_1382"/>
<organism evidence="1 2">
    <name type="scientific">Deinococcus peraridilitoris (strain DSM 19664 / LMG 22246 / CIP 109416 / KR-200)</name>
    <dbReference type="NCBI Taxonomy" id="937777"/>
    <lineage>
        <taxon>Bacteria</taxon>
        <taxon>Thermotogati</taxon>
        <taxon>Deinococcota</taxon>
        <taxon>Deinococci</taxon>
        <taxon>Deinococcales</taxon>
        <taxon>Deinococcaceae</taxon>
        <taxon>Deinococcus</taxon>
    </lineage>
</organism>
<dbReference type="RefSeq" id="WP_015235235.1">
    <property type="nucleotide sequence ID" value="NC_019793.1"/>
</dbReference>
<sequence>MDEDIAITWTNYLTEEQRERLRVLRAAKCTVEAQAAPADPLHDMPEGLIIEVLVDKHAVVKIRGTAEELPEIFEKAYQGAQALFMYVNRPETTEEP</sequence>
<protein>
    <submittedName>
        <fullName evidence="1">Uncharacterized protein</fullName>
    </submittedName>
</protein>
<dbReference type="STRING" id="937777.Deipe_1382"/>
<dbReference type="AlphaFoldDB" id="L0A161"/>
<name>L0A161_DEIPD</name>